<sequence length="627" mass="70142">MVLLLITIMKLLIIITKKINLNSIDNNNEIGLIEPNSNSTSNSTSNTDLTINPNNQLIRIDGTVYNDVGTDLITRGSSDLMLSGGHNNNSSSSSNNNGNSNNNTNMNSILSFGNGNEMSAISTDNGATTKFYINPNINNNLNGKPGNSGGTKKRVLAKTRPAFVNKLWNMLNDPINQDMIRWSDDGKSFLVVNREKFVHHVLPNYFKHSNFASFVRQLNMYGWHKVQDIRSGSMNMANNNDEKWQFENQNFIRGREDLLENIIRQKSASNNNNNSNSNSNVNSHGNGNGNGNNNANASSNTNQDSESNDKAIQHYNEENQSIKERINNVLNELEQLRYNQINISNDLLRIRKDNELLWKENMMARERHRSQQRAIEKILRFLSSMMPQMNTKLLLDAPAQQQQQAPQQVPPQQVPQQVPPQAPSQDHSSVPLNNNKRTHDMMDHFDNLESIFSPSELPSDLNTPPDSTLGLNTINDTGNNFKRPRYLLKNAEESPESHTTYNDNLGLNTDQLWNTGRISEIHDDSNTSIEPHVTPHSQPSQGVVTSQPIVDYPLTNQTSTTLAELEHNIQQQDDRIHQLEELVSNIDGSDSGMFDLQAYLGSGNSPLPPTPTLSGPVVNPSSPTNPH</sequence>
<evidence type="ECO:0000256" key="7">
    <source>
        <dbReference type="ARBA" id="ARBA00059868"/>
    </source>
</evidence>
<dbReference type="PRINTS" id="PR00056">
    <property type="entry name" value="HSFDOMAIN"/>
</dbReference>
<comment type="subcellular location">
    <subcellularLocation>
        <location evidence="1">Nucleus</location>
    </subcellularLocation>
</comment>
<keyword evidence="6" id="KW-0539">Nucleus</keyword>
<evidence type="ECO:0000256" key="12">
    <source>
        <dbReference type="SAM" id="Coils"/>
    </source>
</evidence>
<proteinExistence type="inferred from homology"/>
<feature type="compositionally biased region" description="Low complexity" evidence="13">
    <location>
        <begin position="267"/>
        <end position="302"/>
    </location>
</feature>
<evidence type="ECO:0000256" key="13">
    <source>
        <dbReference type="SAM" id="MobiDB-lite"/>
    </source>
</evidence>
<feature type="domain" description="HSF-type DNA-binding" evidence="15">
    <location>
        <begin position="202"/>
        <end position="226"/>
    </location>
</feature>
<feature type="compositionally biased region" description="Polar residues" evidence="13">
    <location>
        <begin position="424"/>
        <end position="435"/>
    </location>
</feature>
<dbReference type="GeneID" id="14493236"/>
<dbReference type="GO" id="GO:0005634">
    <property type="term" value="C:nucleus"/>
    <property type="evidence" value="ECO:0007669"/>
    <property type="project" value="UniProtKB-SubCell"/>
</dbReference>
<evidence type="ECO:0000256" key="5">
    <source>
        <dbReference type="ARBA" id="ARBA00023163"/>
    </source>
</evidence>
<evidence type="ECO:0000256" key="4">
    <source>
        <dbReference type="ARBA" id="ARBA00023125"/>
    </source>
</evidence>
<gene>
    <name evidence="16" type="primary">TBLA0A02000</name>
    <name evidence="16" type="ORF">TBLA_0A02000</name>
</gene>
<keyword evidence="4" id="KW-0238">DNA-binding</keyword>
<dbReference type="PROSITE" id="PS00434">
    <property type="entry name" value="HSF_DOMAIN"/>
    <property type="match status" value="1"/>
</dbReference>
<keyword evidence="5" id="KW-0804">Transcription</keyword>
<dbReference type="OrthoDB" id="60033at2759"/>
<dbReference type="GO" id="GO:0043565">
    <property type="term" value="F:sequence-specific DNA binding"/>
    <property type="evidence" value="ECO:0007669"/>
    <property type="project" value="InterPro"/>
</dbReference>
<evidence type="ECO:0000256" key="9">
    <source>
        <dbReference type="ARBA" id="ARBA00068818"/>
    </source>
</evidence>
<feature type="compositionally biased region" description="Low complexity" evidence="13">
    <location>
        <begin position="398"/>
        <end position="407"/>
    </location>
</feature>
<dbReference type="HOGENOM" id="CLU_436269_0_0_1"/>
<evidence type="ECO:0000256" key="10">
    <source>
        <dbReference type="ARBA" id="ARBA00084017"/>
    </source>
</evidence>
<keyword evidence="17" id="KW-1185">Reference proteome</keyword>
<name>I2GV49_HENB6</name>
<feature type="compositionally biased region" description="Low complexity" evidence="13">
    <location>
        <begin position="83"/>
        <end position="108"/>
    </location>
</feature>
<comment type="subunit">
    <text evidence="8">Homotrimer. Homotrimerization increases the affinity of HSF1 to DNA.</text>
</comment>
<dbReference type="KEGG" id="tbl:TBLA_0A02000"/>
<accession>I2GV49</accession>
<dbReference type="GO" id="GO:0003700">
    <property type="term" value="F:DNA-binding transcription factor activity"/>
    <property type="evidence" value="ECO:0007669"/>
    <property type="project" value="InterPro"/>
</dbReference>
<protein>
    <recommendedName>
        <fullName evidence="9">Heat shock transcription factor</fullName>
    </recommendedName>
    <alternativeName>
        <fullName evidence="10">Heat shock factor protein</fullName>
    </alternativeName>
</protein>
<dbReference type="STRING" id="1071380.I2GV49"/>
<dbReference type="EMBL" id="HE806316">
    <property type="protein sequence ID" value="CCH58001.1"/>
    <property type="molecule type" value="Genomic_DNA"/>
</dbReference>
<dbReference type="InterPro" id="IPR036388">
    <property type="entry name" value="WH-like_DNA-bd_sf"/>
</dbReference>
<dbReference type="GO" id="GO:0032993">
    <property type="term" value="C:protein-DNA complex"/>
    <property type="evidence" value="ECO:0007669"/>
    <property type="project" value="UniProtKB-ARBA"/>
</dbReference>
<comment type="function">
    <text evidence="7">DNA-binding transcription factor that specifically binds heat shock promoter elements (HSE) and activates transcription.</text>
</comment>
<dbReference type="OMA" id="HYNEENQ"/>
<dbReference type="FunFam" id="1.10.10.10:FF:000027">
    <property type="entry name" value="Heat shock transcription factor 1"/>
    <property type="match status" value="1"/>
</dbReference>
<evidence type="ECO:0000256" key="11">
    <source>
        <dbReference type="RuleBase" id="RU004020"/>
    </source>
</evidence>
<dbReference type="InterPro" id="IPR000232">
    <property type="entry name" value="HSF_DNA-bd"/>
</dbReference>
<feature type="signal peptide" evidence="14">
    <location>
        <begin position="1"/>
        <end position="18"/>
    </location>
</feature>
<evidence type="ECO:0000256" key="14">
    <source>
        <dbReference type="SAM" id="SignalP"/>
    </source>
</evidence>
<dbReference type="SMART" id="SM00415">
    <property type="entry name" value="HSF"/>
    <property type="match status" value="1"/>
</dbReference>
<feature type="region of interest" description="Disordered" evidence="13">
    <location>
        <begin position="398"/>
        <end position="440"/>
    </location>
</feature>
<comment type="similarity">
    <text evidence="2 11">Belongs to the HSF family.</text>
</comment>
<evidence type="ECO:0000256" key="8">
    <source>
        <dbReference type="ARBA" id="ARBA00062447"/>
    </source>
</evidence>
<keyword evidence="3" id="KW-0805">Transcription regulation</keyword>
<evidence type="ECO:0000256" key="2">
    <source>
        <dbReference type="ARBA" id="ARBA00006403"/>
    </source>
</evidence>
<reference evidence="16 17" key="1">
    <citation type="journal article" date="2011" name="Proc. Natl. Acad. Sci. U.S.A.">
        <title>Evolutionary erosion of yeast sex chromosomes by mating-type switching accidents.</title>
        <authorList>
            <person name="Gordon J.L."/>
            <person name="Armisen D."/>
            <person name="Proux-Wera E."/>
            <person name="Oheigeartaigh S.S."/>
            <person name="Byrne K.P."/>
            <person name="Wolfe K.H."/>
        </authorList>
    </citation>
    <scope>NUCLEOTIDE SEQUENCE [LARGE SCALE GENOMIC DNA]</scope>
    <source>
        <strain evidence="17">ATCC 34711 / CBS 6284 / DSM 70876 / NBRC 10599 / NRRL Y-10934 / UCD 77-7</strain>
    </source>
</reference>
<dbReference type="PANTHER" id="PTHR10015">
    <property type="entry name" value="HEAT SHOCK TRANSCRIPTION FACTOR"/>
    <property type="match status" value="1"/>
</dbReference>
<dbReference type="SUPFAM" id="SSF46785">
    <property type="entry name" value="Winged helix' DNA-binding domain"/>
    <property type="match status" value="1"/>
</dbReference>
<evidence type="ECO:0000313" key="16">
    <source>
        <dbReference type="EMBL" id="CCH58001.1"/>
    </source>
</evidence>
<dbReference type="InterPro" id="IPR036390">
    <property type="entry name" value="WH_DNA-bd_sf"/>
</dbReference>
<dbReference type="eggNOG" id="KOG0627">
    <property type="taxonomic scope" value="Eukaryota"/>
</dbReference>
<evidence type="ECO:0000313" key="17">
    <source>
        <dbReference type="Proteomes" id="UP000002866"/>
    </source>
</evidence>
<keyword evidence="12" id="KW-0175">Coiled coil</keyword>
<dbReference type="InParanoid" id="I2GV49"/>
<dbReference type="AlphaFoldDB" id="I2GV49"/>
<feature type="compositionally biased region" description="Pro residues" evidence="13">
    <location>
        <begin position="408"/>
        <end position="422"/>
    </location>
</feature>
<evidence type="ECO:0000259" key="15">
    <source>
        <dbReference type="PROSITE" id="PS00434"/>
    </source>
</evidence>
<evidence type="ECO:0000256" key="1">
    <source>
        <dbReference type="ARBA" id="ARBA00004123"/>
    </source>
</evidence>
<feature type="chain" id="PRO_5003659278" description="Heat shock transcription factor" evidence="14">
    <location>
        <begin position="19"/>
        <end position="627"/>
    </location>
</feature>
<dbReference type="Pfam" id="PF00447">
    <property type="entry name" value="HSF_DNA-bind"/>
    <property type="match status" value="1"/>
</dbReference>
<feature type="region of interest" description="Disordered" evidence="13">
    <location>
        <begin position="267"/>
        <end position="308"/>
    </location>
</feature>
<evidence type="ECO:0000256" key="3">
    <source>
        <dbReference type="ARBA" id="ARBA00023015"/>
    </source>
</evidence>
<feature type="coiled-coil region" evidence="12">
    <location>
        <begin position="312"/>
        <end position="339"/>
    </location>
</feature>
<dbReference type="PANTHER" id="PTHR10015:SF427">
    <property type="entry name" value="HEAT SHOCK FACTOR PROTEIN"/>
    <property type="match status" value="1"/>
</dbReference>
<organism evidence="16 17">
    <name type="scientific">Henningerozyma blattae (strain ATCC 34711 / CBS 6284 / DSM 70876 / NBRC 10599 / NRRL Y-10934 / UCD 77-7)</name>
    <name type="common">Yeast</name>
    <name type="synonym">Tetrapisispora blattae</name>
    <dbReference type="NCBI Taxonomy" id="1071380"/>
    <lineage>
        <taxon>Eukaryota</taxon>
        <taxon>Fungi</taxon>
        <taxon>Dikarya</taxon>
        <taxon>Ascomycota</taxon>
        <taxon>Saccharomycotina</taxon>
        <taxon>Saccharomycetes</taxon>
        <taxon>Saccharomycetales</taxon>
        <taxon>Saccharomycetaceae</taxon>
        <taxon>Henningerozyma</taxon>
    </lineage>
</organism>
<keyword evidence="14" id="KW-0732">Signal</keyword>
<feature type="region of interest" description="Disordered" evidence="13">
    <location>
        <begin position="83"/>
        <end position="109"/>
    </location>
</feature>
<feature type="region of interest" description="Disordered" evidence="13">
    <location>
        <begin position="599"/>
        <end position="627"/>
    </location>
</feature>
<dbReference type="RefSeq" id="XP_004177520.1">
    <property type="nucleotide sequence ID" value="XM_004177472.1"/>
</dbReference>
<dbReference type="Proteomes" id="UP000002866">
    <property type="component" value="Chromosome 1"/>
</dbReference>
<evidence type="ECO:0000256" key="6">
    <source>
        <dbReference type="ARBA" id="ARBA00023242"/>
    </source>
</evidence>
<dbReference type="Gene3D" id="1.10.10.10">
    <property type="entry name" value="Winged helix-like DNA-binding domain superfamily/Winged helix DNA-binding domain"/>
    <property type="match status" value="1"/>
</dbReference>